<accession>A0A1Y3M5U3</accession>
<evidence type="ECO:0000313" key="2">
    <source>
        <dbReference type="EMBL" id="OUM45789.1"/>
    </source>
</evidence>
<gene>
    <name evidence="2" type="ORF">BW425_27540</name>
</gene>
<organism evidence="2 3">
    <name type="scientific">Bacillus pseudomycoides</name>
    <dbReference type="NCBI Taxonomy" id="64104"/>
    <lineage>
        <taxon>Bacteria</taxon>
        <taxon>Bacillati</taxon>
        <taxon>Bacillota</taxon>
        <taxon>Bacilli</taxon>
        <taxon>Bacillales</taxon>
        <taxon>Bacillaceae</taxon>
        <taxon>Bacillus</taxon>
        <taxon>Bacillus cereus group</taxon>
    </lineage>
</organism>
<evidence type="ECO:0000313" key="3">
    <source>
        <dbReference type="Proteomes" id="UP000195321"/>
    </source>
</evidence>
<dbReference type="GO" id="GO:0016787">
    <property type="term" value="F:hydrolase activity"/>
    <property type="evidence" value="ECO:0007669"/>
    <property type="project" value="UniProtKB-KW"/>
</dbReference>
<dbReference type="AlphaFoldDB" id="A0A1Y3M5U3"/>
<dbReference type="EMBL" id="MWPX01000104">
    <property type="protein sequence ID" value="OUM45789.1"/>
    <property type="molecule type" value="Genomic_DNA"/>
</dbReference>
<protein>
    <submittedName>
        <fullName evidence="2">6-aminohexanoate hydrolase</fullName>
    </submittedName>
</protein>
<keyword evidence="1" id="KW-0812">Transmembrane</keyword>
<sequence length="108" mass="12592">MLDLLNRWMSESTVNFNIFVCFTGLLWVGSVIVLFIIGKKFGRPDERTNGIYFKIISVMFTAQLVTHGALISLVNKDMYFRQFSILFEAIVFFVGAIYSVRLYRKEFK</sequence>
<keyword evidence="1" id="KW-1133">Transmembrane helix</keyword>
<dbReference type="RefSeq" id="WP_088094743.1">
    <property type="nucleotide sequence ID" value="NZ_JBEUTC010000190.1"/>
</dbReference>
<name>A0A1Y3M5U3_9BACI</name>
<feature type="transmembrane region" description="Helical" evidence="1">
    <location>
        <begin position="16"/>
        <end position="38"/>
    </location>
</feature>
<keyword evidence="1" id="KW-0472">Membrane</keyword>
<reference evidence="2 3" key="1">
    <citation type="submission" date="2017-02" db="EMBL/GenBank/DDBJ databases">
        <title>Bacillus pseudomycoides isolate FSL K6-0042.</title>
        <authorList>
            <person name="Kovac J."/>
        </authorList>
    </citation>
    <scope>NUCLEOTIDE SEQUENCE [LARGE SCALE GENOMIC DNA]</scope>
    <source>
        <strain evidence="2 3">FSL K6-0042</strain>
    </source>
</reference>
<feature type="transmembrane region" description="Helical" evidence="1">
    <location>
        <begin position="79"/>
        <end position="100"/>
    </location>
</feature>
<feature type="transmembrane region" description="Helical" evidence="1">
    <location>
        <begin position="50"/>
        <end position="73"/>
    </location>
</feature>
<comment type="caution">
    <text evidence="2">The sequence shown here is derived from an EMBL/GenBank/DDBJ whole genome shotgun (WGS) entry which is preliminary data.</text>
</comment>
<keyword evidence="2" id="KW-0378">Hydrolase</keyword>
<dbReference type="Proteomes" id="UP000195321">
    <property type="component" value="Unassembled WGS sequence"/>
</dbReference>
<evidence type="ECO:0000256" key="1">
    <source>
        <dbReference type="SAM" id="Phobius"/>
    </source>
</evidence>
<proteinExistence type="predicted"/>